<proteinExistence type="predicted"/>
<dbReference type="AlphaFoldDB" id="A0A7C0Y4K7"/>
<sequence>MIEEIKNKYESKFMAINGVVGVGIGKTKDGVSCIKVYVKEKTTEIEKLIPNKVEGINVEIEEVGEISAL</sequence>
<gene>
    <name evidence="1" type="ORF">ENG63_01515</name>
</gene>
<reference evidence="1" key="1">
    <citation type="journal article" date="2020" name="mSystems">
        <title>Genome- and Community-Level Interaction Insights into Carbon Utilization and Element Cycling Functions of Hydrothermarchaeota in Hydrothermal Sediment.</title>
        <authorList>
            <person name="Zhou Z."/>
            <person name="Liu Y."/>
            <person name="Xu W."/>
            <person name="Pan J."/>
            <person name="Luo Z.H."/>
            <person name="Li M."/>
        </authorList>
    </citation>
    <scope>NUCLEOTIDE SEQUENCE [LARGE SCALE GENOMIC DNA]</scope>
    <source>
        <strain evidence="1">HyVt-233</strain>
    </source>
</reference>
<protein>
    <submittedName>
        <fullName evidence="1">Uncharacterized protein</fullName>
    </submittedName>
</protein>
<name>A0A7C0Y4K7_DESA2</name>
<accession>A0A7C0Y4K7</accession>
<dbReference type="Proteomes" id="UP000886289">
    <property type="component" value="Unassembled WGS sequence"/>
</dbReference>
<dbReference type="EMBL" id="DRBS01000062">
    <property type="protein sequence ID" value="HDD43529.1"/>
    <property type="molecule type" value="Genomic_DNA"/>
</dbReference>
<organism evidence="1">
    <name type="scientific">Desulfofervidus auxilii</name>
    <dbReference type="NCBI Taxonomy" id="1621989"/>
    <lineage>
        <taxon>Bacteria</taxon>
        <taxon>Pseudomonadati</taxon>
        <taxon>Thermodesulfobacteriota</taxon>
        <taxon>Candidatus Desulfofervidia</taxon>
        <taxon>Candidatus Desulfofervidales</taxon>
        <taxon>Candidatus Desulfofervidaceae</taxon>
        <taxon>Candidatus Desulfofervidus</taxon>
    </lineage>
</organism>
<comment type="caution">
    <text evidence="1">The sequence shown here is derived from an EMBL/GenBank/DDBJ whole genome shotgun (WGS) entry which is preliminary data.</text>
</comment>
<evidence type="ECO:0000313" key="1">
    <source>
        <dbReference type="EMBL" id="HDD43529.1"/>
    </source>
</evidence>